<sequence>MDLFGTKGDKNANVEVIHTGTSANSLEAASAVSPVKISEVGEGKYQIERPGEEEPETYDGQTGKASFNEKEMVASPPQSEHQPLSAEDIARADDDELVQEAQAKIDTLKQQLTPVSPEIQGAMYLDEFKEDFKEALLAARRADQQAELLSD</sequence>
<name>A0AB33IWY1_9BACT</name>
<evidence type="ECO:0000256" key="2">
    <source>
        <dbReference type="SAM" id="MobiDB-lite"/>
    </source>
</evidence>
<dbReference type="EMBL" id="AP035786">
    <property type="protein sequence ID" value="BFO74083.1"/>
    <property type="molecule type" value="Genomic_DNA"/>
</dbReference>
<proteinExistence type="predicted"/>
<feature type="compositionally biased region" description="Basic and acidic residues" evidence="2">
    <location>
        <begin position="41"/>
        <end position="52"/>
    </location>
</feature>
<protein>
    <submittedName>
        <fullName evidence="3">Uncharacterized protein</fullName>
    </submittedName>
</protein>
<gene>
    <name evidence="3" type="ORF">GTC17254_16800</name>
</gene>
<reference evidence="3" key="1">
    <citation type="submission" date="2024-07" db="EMBL/GenBank/DDBJ databases">
        <title>Complete genome sequence of Prevotella sp. YM-2024 GTC17254.</title>
        <authorList>
            <person name="Hayashi M."/>
            <person name="Muto Y."/>
            <person name="Tanaka K."/>
            <person name="Niwa H."/>
        </authorList>
    </citation>
    <scope>NUCLEOTIDE SEQUENCE</scope>
    <source>
        <strain evidence="3">GTC17254</strain>
    </source>
</reference>
<feature type="coiled-coil region" evidence="1">
    <location>
        <begin position="91"/>
        <end position="145"/>
    </location>
</feature>
<evidence type="ECO:0000256" key="1">
    <source>
        <dbReference type="SAM" id="Coils"/>
    </source>
</evidence>
<accession>A0AB33IWY1</accession>
<evidence type="ECO:0000313" key="3">
    <source>
        <dbReference type="EMBL" id="BFO74083.1"/>
    </source>
</evidence>
<organism evidence="3">
    <name type="scientific">Prevotella sp. GTC17254</name>
    <dbReference type="NCBI Taxonomy" id="3236794"/>
    <lineage>
        <taxon>Bacteria</taxon>
        <taxon>Pseudomonadati</taxon>
        <taxon>Bacteroidota</taxon>
        <taxon>Bacteroidia</taxon>
        <taxon>Bacteroidales</taxon>
        <taxon>Prevotellaceae</taxon>
        <taxon>Prevotella</taxon>
    </lineage>
</organism>
<feature type="region of interest" description="Disordered" evidence="2">
    <location>
        <begin position="41"/>
        <end position="65"/>
    </location>
</feature>
<dbReference type="AlphaFoldDB" id="A0AB33IWY1"/>
<keyword evidence="1" id="KW-0175">Coiled coil</keyword>